<dbReference type="InterPro" id="IPR009100">
    <property type="entry name" value="AcylCoA_DH/oxidase_NM_dom_sf"/>
</dbReference>
<proteinExistence type="inferred from homology"/>
<sequence>MTAAARIDELIAIDALLTDEERTWRDRARGFVREHVLPTIADDYEQARFRVELAHELGDGGFLGMHLSGFGCAGAGAVAYGLVCHELEFGDSGVRTFASVQGSLAMSAIRKHGSDEQRWKWLPGMAAGETIGCFALTEPQGGSDPAAMTTTARREGDGWVLDGRKRWIGLASVADVAIVWAKVVDGSDASEPGSSAAAAAPPAAAAAAAGGSAVRGFIVPTSTPGFTATPIAGKLSMRASVQCDVVLDGVRVAADALLPGASGLSGPFSCLNEARYGIVWGALGAARACLEAALDRSVSREVFGRPIGGYQLTQAKVADLVVEYQKGMLLALHLGRLKEAGRLAPAQISTGKLNSVREALRIAHECRTILGGDGITAEFPVMRHAANLESVRTYEGTDEIHQLVIGRALTGLNAF</sequence>
<dbReference type="Pfam" id="PF02771">
    <property type="entry name" value="Acyl-CoA_dh_N"/>
    <property type="match status" value="1"/>
</dbReference>
<evidence type="ECO:0000256" key="11">
    <source>
        <dbReference type="RuleBase" id="RU362125"/>
    </source>
</evidence>
<evidence type="ECO:0000256" key="7">
    <source>
        <dbReference type="ARBA" id="ARBA00037899"/>
    </source>
</evidence>
<dbReference type="RefSeq" id="WP_149160043.1">
    <property type="nucleotide sequence ID" value="NZ_CP043505.1"/>
</dbReference>
<dbReference type="SUPFAM" id="SSF47203">
    <property type="entry name" value="Acyl-CoA dehydrogenase C-terminal domain-like"/>
    <property type="match status" value="1"/>
</dbReference>
<dbReference type="SUPFAM" id="SSF56645">
    <property type="entry name" value="Acyl-CoA dehydrogenase NM domain-like"/>
    <property type="match status" value="1"/>
</dbReference>
<dbReference type="InterPro" id="IPR006091">
    <property type="entry name" value="Acyl-CoA_Oxase/DH_mid-dom"/>
</dbReference>
<dbReference type="AlphaFoldDB" id="A0A5C1YD71"/>
<comment type="pathway">
    <text evidence="8">Amino-acid metabolism; tryptophan metabolism.</text>
</comment>
<name>A0A5C1YD71_9MICO</name>
<dbReference type="EC" id="1.3.8.6" evidence="9"/>
<feature type="domain" description="Acyl-CoA dehydrogenase/oxidase N-terminal" evidence="14">
    <location>
        <begin position="18"/>
        <end position="129"/>
    </location>
</feature>
<dbReference type="GO" id="GO:0004361">
    <property type="term" value="F:glutaryl-CoA dehydrogenase activity"/>
    <property type="evidence" value="ECO:0007669"/>
    <property type="project" value="UniProtKB-EC"/>
</dbReference>
<evidence type="ECO:0000313" key="15">
    <source>
        <dbReference type="EMBL" id="QEO14021.1"/>
    </source>
</evidence>
<dbReference type="Gene3D" id="1.20.140.10">
    <property type="entry name" value="Butyryl-CoA Dehydrogenase, subunit A, domain 3"/>
    <property type="match status" value="1"/>
</dbReference>
<accession>A0A5C1YD71</accession>
<dbReference type="InterPro" id="IPR013786">
    <property type="entry name" value="AcylCoA_DH/ox_N"/>
</dbReference>
<keyword evidence="4 11" id="KW-0274">FAD</keyword>
<evidence type="ECO:0000259" key="14">
    <source>
        <dbReference type="Pfam" id="PF02771"/>
    </source>
</evidence>
<dbReference type="InterPro" id="IPR052033">
    <property type="entry name" value="Glutaryl-CoA_DH_mitochondrial"/>
</dbReference>
<feature type="domain" description="Acyl-CoA dehydrogenase/oxidase C-terminal" evidence="12">
    <location>
        <begin position="268"/>
        <end position="409"/>
    </location>
</feature>
<evidence type="ECO:0000256" key="10">
    <source>
        <dbReference type="ARBA" id="ARBA00049493"/>
    </source>
</evidence>
<protein>
    <recommendedName>
        <fullName evidence="9">glutaryl-CoA dehydrogenase (ETF)</fullName>
        <ecNumber evidence="9">1.3.8.6</ecNumber>
    </recommendedName>
</protein>
<evidence type="ECO:0000256" key="2">
    <source>
        <dbReference type="ARBA" id="ARBA00009347"/>
    </source>
</evidence>
<keyword evidence="16" id="KW-1185">Reference proteome</keyword>
<dbReference type="Proteomes" id="UP000324678">
    <property type="component" value="Chromosome"/>
</dbReference>
<keyword evidence="6 11" id="KW-0560">Oxidoreductase</keyword>
<evidence type="ECO:0000259" key="13">
    <source>
        <dbReference type="Pfam" id="PF02770"/>
    </source>
</evidence>
<dbReference type="InterPro" id="IPR046373">
    <property type="entry name" value="Acyl-CoA_Oxase/DH_mid-dom_sf"/>
</dbReference>
<dbReference type="InterPro" id="IPR009075">
    <property type="entry name" value="AcylCo_DH/oxidase_C"/>
</dbReference>
<evidence type="ECO:0000256" key="9">
    <source>
        <dbReference type="ARBA" id="ARBA00039033"/>
    </source>
</evidence>
<dbReference type="GO" id="GO:0000062">
    <property type="term" value="F:fatty-acyl-CoA binding"/>
    <property type="evidence" value="ECO:0007669"/>
    <property type="project" value="TreeGrafter"/>
</dbReference>
<dbReference type="PANTHER" id="PTHR42807:SF1">
    <property type="entry name" value="GLUTARYL-COA DEHYDROGENASE, MITOCHONDRIAL"/>
    <property type="match status" value="1"/>
</dbReference>
<dbReference type="Gene3D" id="2.40.110.10">
    <property type="entry name" value="Butyryl-CoA Dehydrogenase, subunit A, domain 2"/>
    <property type="match status" value="1"/>
</dbReference>
<evidence type="ECO:0000256" key="5">
    <source>
        <dbReference type="ARBA" id="ARBA00022946"/>
    </source>
</evidence>
<gene>
    <name evidence="15" type="ORF">FLP10_05975</name>
</gene>
<evidence type="ECO:0000256" key="8">
    <source>
        <dbReference type="ARBA" id="ARBA00037927"/>
    </source>
</evidence>
<dbReference type="InterPro" id="IPR006089">
    <property type="entry name" value="Acyl-CoA_DH_CS"/>
</dbReference>
<comment type="similarity">
    <text evidence="2 11">Belongs to the acyl-CoA dehydrogenase family.</text>
</comment>
<dbReference type="Gene3D" id="1.10.540.10">
    <property type="entry name" value="Acyl-CoA dehydrogenase/oxidase, N-terminal domain"/>
    <property type="match status" value="1"/>
</dbReference>
<keyword evidence="3 11" id="KW-0285">Flavoprotein</keyword>
<reference evidence="15 16" key="1">
    <citation type="submission" date="2019-09" db="EMBL/GenBank/DDBJ databases">
        <title>Genome sequencing of strain KACC 19306.</title>
        <authorList>
            <person name="Heo J."/>
            <person name="Kim S.-J."/>
            <person name="Kim J.-S."/>
            <person name="Hong S.-B."/>
            <person name="Kwon S.-W."/>
        </authorList>
    </citation>
    <scope>NUCLEOTIDE SEQUENCE [LARGE SCALE GENOMIC DNA]</scope>
    <source>
        <strain evidence="15 16">KACC 19306</strain>
    </source>
</reference>
<comment type="catalytic activity">
    <reaction evidence="10">
        <text>glutaryl-CoA + oxidized [electron-transfer flavoprotein] + 2 H(+) = (2E)-butenoyl-CoA + reduced [electron-transfer flavoprotein] + CO2</text>
        <dbReference type="Rhea" id="RHEA:13389"/>
        <dbReference type="Rhea" id="RHEA-COMP:10685"/>
        <dbReference type="Rhea" id="RHEA-COMP:10686"/>
        <dbReference type="ChEBI" id="CHEBI:15378"/>
        <dbReference type="ChEBI" id="CHEBI:16526"/>
        <dbReference type="ChEBI" id="CHEBI:57332"/>
        <dbReference type="ChEBI" id="CHEBI:57378"/>
        <dbReference type="ChEBI" id="CHEBI:57692"/>
        <dbReference type="ChEBI" id="CHEBI:58307"/>
        <dbReference type="EC" id="1.3.8.6"/>
    </reaction>
</comment>
<comment type="cofactor">
    <cofactor evidence="1 11">
        <name>FAD</name>
        <dbReference type="ChEBI" id="CHEBI:57692"/>
    </cofactor>
</comment>
<dbReference type="InterPro" id="IPR037069">
    <property type="entry name" value="AcylCoA_DH/ox_N_sf"/>
</dbReference>
<comment type="pathway">
    <text evidence="7">Amino-acid metabolism; lysine degradation.</text>
</comment>
<dbReference type="PROSITE" id="PS00072">
    <property type="entry name" value="ACYL_COA_DH_1"/>
    <property type="match status" value="1"/>
</dbReference>
<dbReference type="PANTHER" id="PTHR42807">
    <property type="entry name" value="GLUTARYL-COA DEHYDROGENASE, MITOCHONDRIAL"/>
    <property type="match status" value="1"/>
</dbReference>
<dbReference type="GO" id="GO:0050660">
    <property type="term" value="F:flavin adenine dinucleotide binding"/>
    <property type="evidence" value="ECO:0007669"/>
    <property type="project" value="InterPro"/>
</dbReference>
<organism evidence="15 16">
    <name type="scientific">Agromyces intestinalis</name>
    <dbReference type="NCBI Taxonomy" id="2592652"/>
    <lineage>
        <taxon>Bacteria</taxon>
        <taxon>Bacillati</taxon>
        <taxon>Actinomycetota</taxon>
        <taxon>Actinomycetes</taxon>
        <taxon>Micrococcales</taxon>
        <taxon>Microbacteriaceae</taxon>
        <taxon>Agromyces</taxon>
    </lineage>
</organism>
<dbReference type="GO" id="GO:0033539">
    <property type="term" value="P:fatty acid beta-oxidation using acyl-CoA dehydrogenase"/>
    <property type="evidence" value="ECO:0007669"/>
    <property type="project" value="TreeGrafter"/>
</dbReference>
<dbReference type="GO" id="GO:0046949">
    <property type="term" value="P:fatty-acyl-CoA biosynthetic process"/>
    <property type="evidence" value="ECO:0007669"/>
    <property type="project" value="TreeGrafter"/>
</dbReference>
<dbReference type="EMBL" id="CP043505">
    <property type="protein sequence ID" value="QEO14021.1"/>
    <property type="molecule type" value="Genomic_DNA"/>
</dbReference>
<dbReference type="KEGG" id="ail:FLP10_05975"/>
<evidence type="ECO:0000256" key="6">
    <source>
        <dbReference type="ARBA" id="ARBA00023002"/>
    </source>
</evidence>
<evidence type="ECO:0000256" key="4">
    <source>
        <dbReference type="ARBA" id="ARBA00022827"/>
    </source>
</evidence>
<dbReference type="Pfam" id="PF02770">
    <property type="entry name" value="Acyl-CoA_dh_M"/>
    <property type="match status" value="1"/>
</dbReference>
<dbReference type="Pfam" id="PF00441">
    <property type="entry name" value="Acyl-CoA_dh_1"/>
    <property type="match status" value="1"/>
</dbReference>
<evidence type="ECO:0000259" key="12">
    <source>
        <dbReference type="Pfam" id="PF00441"/>
    </source>
</evidence>
<dbReference type="OrthoDB" id="9770681at2"/>
<evidence type="ECO:0000313" key="16">
    <source>
        <dbReference type="Proteomes" id="UP000324678"/>
    </source>
</evidence>
<dbReference type="InterPro" id="IPR036250">
    <property type="entry name" value="AcylCo_DH-like_C"/>
</dbReference>
<evidence type="ECO:0000256" key="3">
    <source>
        <dbReference type="ARBA" id="ARBA00022630"/>
    </source>
</evidence>
<keyword evidence="5" id="KW-0809">Transit peptide</keyword>
<evidence type="ECO:0000256" key="1">
    <source>
        <dbReference type="ARBA" id="ARBA00001974"/>
    </source>
</evidence>
<feature type="domain" description="Acyl-CoA oxidase/dehydrogenase middle" evidence="13">
    <location>
        <begin position="133"/>
        <end position="250"/>
    </location>
</feature>